<comment type="caution">
    <text evidence="1">The sequence shown here is derived from an EMBL/GenBank/DDBJ whole genome shotgun (WGS) entry which is preliminary data.</text>
</comment>
<evidence type="ECO:0000313" key="1">
    <source>
        <dbReference type="EMBL" id="GAC91260.1"/>
    </source>
</evidence>
<name>R4FEK1_9BACL</name>
<dbReference type="Proteomes" id="UP000013057">
    <property type="component" value="Unassembled WGS sequence"/>
</dbReference>
<dbReference type="EMBL" id="BARH01000012">
    <property type="protein sequence ID" value="GAC91260.1"/>
    <property type="molecule type" value="Genomic_DNA"/>
</dbReference>
<evidence type="ECO:0000313" key="2">
    <source>
        <dbReference type="Proteomes" id="UP000013057"/>
    </source>
</evidence>
<reference evidence="2" key="1">
    <citation type="journal article" date="2013" name="Genome">
        <title>Draft Genome Sequence of a Thermophilic Member of the Bacillaceae, Anoxybacillus flavithermus Strain Kn10, Isolated from the Kan-nawa Hot Spring in Japan.</title>
        <authorList>
            <person name="Matsutani M."/>
            <person name="Shirakihara Y."/>
            <person name="Imada K."/>
            <person name="Yakushi T."/>
            <person name="Matsushita K."/>
        </authorList>
    </citation>
    <scope>NUCLEOTIDE SEQUENCE [LARGE SCALE GENOMIC DNA]</scope>
    <source>
        <strain evidence="2">NBRC 109594</strain>
    </source>
</reference>
<sequence>MYMHKPIITIVAMSVQPFDDVILEEVNVYERQKRLTISMTVSLKMHDDMLALCERIQKQVIDDIYEMTGKEVVSVHLYVHRLVDGKNA</sequence>
<gene>
    <name evidence="1" type="ORF">KN10_1696</name>
</gene>
<evidence type="ECO:0008006" key="3">
    <source>
        <dbReference type="Google" id="ProtNLM"/>
    </source>
</evidence>
<accession>R4FEK1</accession>
<organism evidence="1 2">
    <name type="scientific">Anoxybacillus flavithermus NBRC 109594</name>
    <dbReference type="NCBI Taxonomy" id="1315967"/>
    <lineage>
        <taxon>Bacteria</taxon>
        <taxon>Bacillati</taxon>
        <taxon>Bacillota</taxon>
        <taxon>Bacilli</taxon>
        <taxon>Bacillales</taxon>
        <taxon>Anoxybacillaceae</taxon>
        <taxon>Anoxybacillus</taxon>
    </lineage>
</organism>
<proteinExistence type="predicted"/>
<dbReference type="AlphaFoldDB" id="R4FEK1"/>
<protein>
    <recommendedName>
        <fullName evidence="3">Asp23/Gls24 family envelope stress response protein</fullName>
    </recommendedName>
</protein>